<dbReference type="AlphaFoldDB" id="A0A0L8GP13"/>
<dbReference type="EMBL" id="KQ420965">
    <property type="protein sequence ID" value="KOF78736.1"/>
    <property type="molecule type" value="Genomic_DNA"/>
</dbReference>
<reference evidence="1" key="1">
    <citation type="submission" date="2015-07" db="EMBL/GenBank/DDBJ databases">
        <title>MeaNS - Measles Nucleotide Surveillance Program.</title>
        <authorList>
            <person name="Tran T."/>
            <person name="Druce J."/>
        </authorList>
    </citation>
    <scope>NUCLEOTIDE SEQUENCE</scope>
    <source>
        <strain evidence="1">UCB-OBI-ISO-001</strain>
        <tissue evidence="1">Gonad</tissue>
    </source>
</reference>
<accession>A0A0L8GP13</accession>
<name>A0A0L8GP13_OCTBM</name>
<evidence type="ECO:0000313" key="1">
    <source>
        <dbReference type="EMBL" id="KOF78736.1"/>
    </source>
</evidence>
<gene>
    <name evidence="1" type="ORF">OCBIM_22030367mg</name>
</gene>
<protein>
    <submittedName>
        <fullName evidence="1">Uncharacterized protein</fullName>
    </submittedName>
</protein>
<proteinExistence type="predicted"/>
<organism evidence="1">
    <name type="scientific">Octopus bimaculoides</name>
    <name type="common">California two-spotted octopus</name>
    <dbReference type="NCBI Taxonomy" id="37653"/>
    <lineage>
        <taxon>Eukaryota</taxon>
        <taxon>Metazoa</taxon>
        <taxon>Spiralia</taxon>
        <taxon>Lophotrochozoa</taxon>
        <taxon>Mollusca</taxon>
        <taxon>Cephalopoda</taxon>
        <taxon>Coleoidea</taxon>
        <taxon>Octopodiformes</taxon>
        <taxon>Octopoda</taxon>
        <taxon>Incirrata</taxon>
        <taxon>Octopodidae</taxon>
        <taxon>Octopus</taxon>
    </lineage>
</organism>
<sequence length="67" mass="7746">MGDHRLPKICYTTQQATSTFNASSRVSQEERRARRKACIRAEPSTPQIFPCGRCGRIYRSRIGYMSY</sequence>